<dbReference type="EMBL" id="AJAS01000015">
    <property type="protein sequence ID" value="EOH99142.1"/>
    <property type="molecule type" value="Genomic_DNA"/>
</dbReference>
<gene>
    <name evidence="3" type="ORF">I586_01983</name>
    <name evidence="2" type="ORF">UAY_01919</name>
</gene>
<reference evidence="2 4" key="1">
    <citation type="submission" date="2013-02" db="EMBL/GenBank/DDBJ databases">
        <title>The Genome Sequence of Enterococcus moraviensis BAA-383.</title>
        <authorList>
            <consortium name="The Broad Institute Genome Sequencing Platform"/>
            <consortium name="The Broad Institute Genome Sequencing Center for Infectious Disease"/>
            <person name="Earl A.M."/>
            <person name="Gilmore M.S."/>
            <person name="Lebreton F."/>
            <person name="Walker B."/>
            <person name="Young S.K."/>
            <person name="Zeng Q."/>
            <person name="Gargeya S."/>
            <person name="Fitzgerald M."/>
            <person name="Haas B."/>
            <person name="Abouelleil A."/>
            <person name="Alvarado L."/>
            <person name="Arachchi H.M."/>
            <person name="Berlin A.M."/>
            <person name="Chapman S.B."/>
            <person name="Dewar J."/>
            <person name="Goldberg J."/>
            <person name="Griggs A."/>
            <person name="Gujja S."/>
            <person name="Hansen M."/>
            <person name="Howarth C."/>
            <person name="Imamovic A."/>
            <person name="Larimer J."/>
            <person name="McCowan C."/>
            <person name="Murphy C."/>
            <person name="Neiman D."/>
            <person name="Pearson M."/>
            <person name="Priest M."/>
            <person name="Roberts A."/>
            <person name="Saif S."/>
            <person name="Shea T."/>
            <person name="Sisk P."/>
            <person name="Sykes S."/>
            <person name="Wortman J."/>
            <person name="Nusbaum C."/>
            <person name="Birren B."/>
        </authorList>
    </citation>
    <scope>NUCLEOTIDE SEQUENCE [LARGE SCALE GENOMIC DNA]</scope>
    <source>
        <strain evidence="2 4">ATCC BAA-383</strain>
    </source>
</reference>
<dbReference type="InterPro" id="IPR009057">
    <property type="entry name" value="Homeodomain-like_sf"/>
</dbReference>
<sequence length="284" mass="33319">MTIEELLELYPTGKIQQTKATNEALSLPIDGRYFILDKKELQETEIRLLDSLFPSKEYFVDQKKHPWFRYLFDQTPIDIEGSFRILQFQIKKPKAFLQSEWENSIHDIFPNLDDFFFTSENDGALIEKYAKNHFNLEELQSIFLTLDADFDSSTTVFVGNYFSANEQLPLLFQEEQHIFKTEAETIRGKSTFSLTDVALHYFTSDAMNRSNIIQNFSKKLVLTAEIQQIVLALWHNQGNISSAAKALYMHRNTLHYRIEKFYEQTGLSLKRMDDLVFCYLLITK</sequence>
<dbReference type="OrthoDB" id="9792148at2"/>
<dbReference type="SUPFAM" id="SSF46689">
    <property type="entry name" value="Homeodomain-like"/>
    <property type="match status" value="1"/>
</dbReference>
<dbReference type="PANTHER" id="PTHR33744">
    <property type="entry name" value="CARBOHYDRATE DIACID REGULATOR"/>
    <property type="match status" value="1"/>
</dbReference>
<proteinExistence type="predicted"/>
<dbReference type="Pfam" id="PF13556">
    <property type="entry name" value="HTH_30"/>
    <property type="match status" value="1"/>
</dbReference>
<dbReference type="STRING" id="155617.RV09_GL002609"/>
<dbReference type="EMBL" id="ASWB01000002">
    <property type="protein sequence ID" value="EOT72175.1"/>
    <property type="molecule type" value="Genomic_DNA"/>
</dbReference>
<organism evidence="2 4">
    <name type="scientific">Enterococcus moraviensis ATCC BAA-383</name>
    <dbReference type="NCBI Taxonomy" id="1158609"/>
    <lineage>
        <taxon>Bacteria</taxon>
        <taxon>Bacillati</taxon>
        <taxon>Bacillota</taxon>
        <taxon>Bacilli</taxon>
        <taxon>Lactobacillales</taxon>
        <taxon>Enterococcaceae</taxon>
        <taxon>Enterococcus</taxon>
    </lineage>
</organism>
<dbReference type="eggNOG" id="COG2508">
    <property type="taxonomic scope" value="Bacteria"/>
</dbReference>
<feature type="domain" description="PucR C-terminal helix-turn-helix" evidence="1">
    <location>
        <begin position="233"/>
        <end position="276"/>
    </location>
</feature>
<reference evidence="3 5" key="2">
    <citation type="submission" date="2013-03" db="EMBL/GenBank/DDBJ databases">
        <title>The Genome Sequence of Enterococcus moraviensis BAA-383 (PacBio/Illumina hybrid assembly).</title>
        <authorList>
            <consortium name="The Broad Institute Genomics Platform"/>
            <consortium name="The Broad Institute Genome Sequencing Center for Infectious Disease"/>
            <person name="Earl A."/>
            <person name="Russ C."/>
            <person name="Gilmore M."/>
            <person name="Surin D."/>
            <person name="Walker B."/>
            <person name="Young S."/>
            <person name="Zeng Q."/>
            <person name="Gargeya S."/>
            <person name="Fitzgerald M."/>
            <person name="Haas B."/>
            <person name="Abouelleil A."/>
            <person name="Allen A.W."/>
            <person name="Alvarado L."/>
            <person name="Arachchi H.M."/>
            <person name="Berlin A.M."/>
            <person name="Chapman S.B."/>
            <person name="Gainer-Dewar J."/>
            <person name="Goldberg J."/>
            <person name="Griggs A."/>
            <person name="Gujja S."/>
            <person name="Hansen M."/>
            <person name="Howarth C."/>
            <person name="Imamovic A."/>
            <person name="Ireland A."/>
            <person name="Larimer J."/>
            <person name="McCowan C."/>
            <person name="Murphy C."/>
            <person name="Pearson M."/>
            <person name="Poon T.W."/>
            <person name="Priest M."/>
            <person name="Roberts A."/>
            <person name="Saif S."/>
            <person name="Shea T."/>
            <person name="Sisk P."/>
            <person name="Sykes S."/>
            <person name="Wortman J."/>
            <person name="Nusbaum C."/>
            <person name="Birren B."/>
        </authorList>
    </citation>
    <scope>NUCLEOTIDE SEQUENCE [LARGE SCALE GENOMIC DNA]</scope>
    <source>
        <strain evidence="3 5">ATCC BAA-383</strain>
    </source>
</reference>
<accession>R2QRI8</accession>
<evidence type="ECO:0000313" key="3">
    <source>
        <dbReference type="EMBL" id="EOT72175.1"/>
    </source>
</evidence>
<evidence type="ECO:0000313" key="4">
    <source>
        <dbReference type="Proteomes" id="UP000013781"/>
    </source>
</evidence>
<keyword evidence="5" id="KW-1185">Reference proteome</keyword>
<dbReference type="RefSeq" id="WP_010765289.1">
    <property type="nucleotide sequence ID" value="NZ_ASWB01000002.1"/>
</dbReference>
<dbReference type="InterPro" id="IPR042070">
    <property type="entry name" value="PucR_C-HTH_sf"/>
</dbReference>
<dbReference type="Proteomes" id="UP000013781">
    <property type="component" value="Unassembled WGS sequence"/>
</dbReference>
<evidence type="ECO:0000313" key="2">
    <source>
        <dbReference type="EMBL" id="EOH99142.1"/>
    </source>
</evidence>
<dbReference type="HOGENOM" id="CLU_081318_0_0_9"/>
<dbReference type="PANTHER" id="PTHR33744:SF15">
    <property type="entry name" value="CARBOHYDRATE DIACID REGULATOR"/>
    <property type="match status" value="1"/>
</dbReference>
<name>R2QRI8_9ENTE</name>
<dbReference type="InterPro" id="IPR025736">
    <property type="entry name" value="PucR_C-HTH_dom"/>
</dbReference>
<dbReference type="InterPro" id="IPR051448">
    <property type="entry name" value="CdaR-like_regulators"/>
</dbReference>
<dbReference type="AlphaFoldDB" id="R2QRI8"/>
<dbReference type="PATRIC" id="fig|1158609.3.peg.1868"/>
<dbReference type="Proteomes" id="UP000014157">
    <property type="component" value="Unassembled WGS sequence"/>
</dbReference>
<comment type="caution">
    <text evidence="2">The sequence shown here is derived from an EMBL/GenBank/DDBJ whole genome shotgun (WGS) entry which is preliminary data.</text>
</comment>
<protein>
    <recommendedName>
        <fullName evidence="1">PucR C-terminal helix-turn-helix domain-containing protein</fullName>
    </recommendedName>
</protein>
<evidence type="ECO:0000313" key="5">
    <source>
        <dbReference type="Proteomes" id="UP000014157"/>
    </source>
</evidence>
<evidence type="ECO:0000259" key="1">
    <source>
        <dbReference type="Pfam" id="PF13556"/>
    </source>
</evidence>
<dbReference type="Gene3D" id="1.10.10.2840">
    <property type="entry name" value="PucR C-terminal helix-turn-helix domain"/>
    <property type="match status" value="1"/>
</dbReference>